<dbReference type="SUPFAM" id="SSF117281">
    <property type="entry name" value="Kelch motif"/>
    <property type="match status" value="1"/>
</dbReference>
<dbReference type="Pfam" id="PF24681">
    <property type="entry name" value="Kelch_KLHDC2_KLHL20_DRC7"/>
    <property type="match status" value="1"/>
</dbReference>
<accession>A0A4S2LAB9</accession>
<dbReference type="EMBL" id="SJOL01008463">
    <property type="protein sequence ID" value="TGZ60275.1"/>
    <property type="molecule type" value="Genomic_DNA"/>
</dbReference>
<dbReference type="AlphaFoldDB" id="A0A4S2LAB9"/>
<dbReference type="PANTHER" id="PTHR46428">
    <property type="entry name" value="KELCH DOMAIN-CONTAINING PROTEIN 10"/>
    <property type="match status" value="1"/>
</dbReference>
<gene>
    <name evidence="3" type="ORF">CRM22_008628</name>
</gene>
<name>A0A4S2LAB9_OPIFE</name>
<dbReference type="STRING" id="147828.A0A4S2LAB9"/>
<evidence type="ECO:0000256" key="2">
    <source>
        <dbReference type="ARBA" id="ARBA00022737"/>
    </source>
</evidence>
<evidence type="ECO:0000313" key="3">
    <source>
        <dbReference type="EMBL" id="TGZ60275.1"/>
    </source>
</evidence>
<protein>
    <submittedName>
        <fullName evidence="3">Uncharacterized protein</fullName>
    </submittedName>
</protein>
<keyword evidence="4" id="KW-1185">Reference proteome</keyword>
<dbReference type="PANTHER" id="PTHR46428:SF1">
    <property type="entry name" value="KELCH DOMAIN-CONTAINING PROTEIN 10"/>
    <property type="match status" value="1"/>
</dbReference>
<dbReference type="GO" id="GO:0032874">
    <property type="term" value="P:positive regulation of stress-activated MAPK cascade"/>
    <property type="evidence" value="ECO:0007669"/>
    <property type="project" value="TreeGrafter"/>
</dbReference>
<organism evidence="3 4">
    <name type="scientific">Opisthorchis felineus</name>
    <dbReference type="NCBI Taxonomy" id="147828"/>
    <lineage>
        <taxon>Eukaryota</taxon>
        <taxon>Metazoa</taxon>
        <taxon>Spiralia</taxon>
        <taxon>Lophotrochozoa</taxon>
        <taxon>Platyhelminthes</taxon>
        <taxon>Trematoda</taxon>
        <taxon>Digenea</taxon>
        <taxon>Opisthorchiida</taxon>
        <taxon>Opisthorchiata</taxon>
        <taxon>Opisthorchiidae</taxon>
        <taxon>Opisthorchis</taxon>
    </lineage>
</organism>
<dbReference type="OrthoDB" id="7676067at2759"/>
<keyword evidence="1" id="KW-0880">Kelch repeat</keyword>
<dbReference type="Gene3D" id="2.120.10.80">
    <property type="entry name" value="Kelch-type beta propeller"/>
    <property type="match status" value="2"/>
</dbReference>
<evidence type="ECO:0000313" key="4">
    <source>
        <dbReference type="Proteomes" id="UP000308267"/>
    </source>
</evidence>
<sequence>MFQTVASDGLSYDSTQDYPLPRSGHCVVADESNLYVIGGFVQYETHLEVEGEIWRYNLISGSWRKLHFHNLNFTLAASHAVCAIGHTVIIHGGTGTQFGQAIDNSLTVINLNTLDSYLLPVSCKDGLRHHMPLPTYGHTLTHVVLGDESFLYKVGGVRSTTYTMNVYRYSLSCKTWERVSHEQDSNLWRPAPRYRHDTVLYNQKLHIVAGGNADVTHPLWPMPVLDPKTHTWSRLEFRGTRPPLLRYQNSVLVEHYIYVFGGLDDDDVINGDIFCLDLATLSCSTVGTQASPAYFHSSAFVPHAREIYVFGGNISTDPVSRTNQLNRLRLSDRPVRLLEVAWARFVTRMAQNSWFVAAIRDSLWSAGLPNVWSKADATRIIVGILAEIRSAIVLQCRCPVPPLLGCFRPSRLSLVPFQPTMYHMIQAMFRAVALALLTKYGQALGIHGETCVTTVESLQAALTEMTSEYTSSTDKLVECFNFFGEFPDDGDADHFDLMKEHPARLSLTEFGRDLRERFRRKPADVSPSVACCQSPLPLHNVMDGFLLVLFLYHLHIPSRFLLRFPEGRSYLGYAQLLDSMIAKHSVSQPA</sequence>
<comment type="caution">
    <text evidence="3">The sequence shown here is derived from an EMBL/GenBank/DDBJ whole genome shotgun (WGS) entry which is preliminary data.</text>
</comment>
<dbReference type="InterPro" id="IPR015915">
    <property type="entry name" value="Kelch-typ_b-propeller"/>
</dbReference>
<evidence type="ECO:0000256" key="1">
    <source>
        <dbReference type="ARBA" id="ARBA00022441"/>
    </source>
</evidence>
<dbReference type="Proteomes" id="UP000308267">
    <property type="component" value="Unassembled WGS sequence"/>
</dbReference>
<keyword evidence="2" id="KW-0677">Repeat</keyword>
<dbReference type="InterPro" id="IPR052125">
    <property type="entry name" value="KLHDC10"/>
</dbReference>
<reference evidence="3 4" key="1">
    <citation type="journal article" date="2019" name="BMC Genomics">
        <title>New insights from Opisthorchis felineus genome: update on genomics of the epidemiologically important liver flukes.</title>
        <authorList>
            <person name="Ershov N.I."/>
            <person name="Mordvinov V.A."/>
            <person name="Prokhortchouk E.B."/>
            <person name="Pakharukova M.Y."/>
            <person name="Gunbin K.V."/>
            <person name="Ustyantsev K."/>
            <person name="Genaev M.A."/>
            <person name="Blinov A.G."/>
            <person name="Mazur A."/>
            <person name="Boulygina E."/>
            <person name="Tsygankova S."/>
            <person name="Khrameeva E."/>
            <person name="Chekanov N."/>
            <person name="Fan G."/>
            <person name="Xiao A."/>
            <person name="Zhang H."/>
            <person name="Xu X."/>
            <person name="Yang H."/>
            <person name="Solovyev V."/>
            <person name="Lee S.M."/>
            <person name="Liu X."/>
            <person name="Afonnikov D.A."/>
            <person name="Skryabin K.G."/>
        </authorList>
    </citation>
    <scope>NUCLEOTIDE SEQUENCE [LARGE SCALE GENOMIC DNA]</scope>
    <source>
        <strain evidence="3">AK-0245</strain>
        <tissue evidence="3">Whole organism</tissue>
    </source>
</reference>
<proteinExistence type="predicted"/>